<name>A0A0G4HJA3_9ALVE</name>
<sequence>MQEEIQEARGVFPGDIGFDFEEVSLKKIMSQNQDVYLHSPPQPCQIEIPEGWTTSMNLRLSIAPAAAGGKRRGQYYMQKAVKYMDKPKQEWIQADKKLRETDGLSRIDPPGAEYAY</sequence>
<proteinExistence type="predicted"/>
<accession>A0A0G4HJA3</accession>
<organism evidence="1">
    <name type="scientific">Chromera velia CCMP2878</name>
    <dbReference type="NCBI Taxonomy" id="1169474"/>
    <lineage>
        <taxon>Eukaryota</taxon>
        <taxon>Sar</taxon>
        <taxon>Alveolata</taxon>
        <taxon>Colpodellida</taxon>
        <taxon>Chromeraceae</taxon>
        <taxon>Chromera</taxon>
    </lineage>
</organism>
<gene>
    <name evidence="1" type="ORF">Cvel_28072</name>
</gene>
<dbReference type="EMBL" id="CDMZ01002845">
    <property type="protein sequence ID" value="CEM44120.1"/>
    <property type="molecule type" value="Genomic_DNA"/>
</dbReference>
<dbReference type="AlphaFoldDB" id="A0A0G4HJA3"/>
<dbReference type="PhylomeDB" id="A0A0G4HJA3"/>
<protein>
    <submittedName>
        <fullName evidence="1">Uncharacterized protein</fullName>
    </submittedName>
</protein>
<evidence type="ECO:0000313" key="1">
    <source>
        <dbReference type="EMBL" id="CEM44120.1"/>
    </source>
</evidence>
<dbReference type="VEuPathDB" id="CryptoDB:Cvel_28072"/>
<reference evidence="1" key="1">
    <citation type="submission" date="2014-11" db="EMBL/GenBank/DDBJ databases">
        <authorList>
            <person name="Otto D Thomas"/>
            <person name="Naeem Raeece"/>
        </authorList>
    </citation>
    <scope>NUCLEOTIDE SEQUENCE</scope>
</reference>